<dbReference type="PANTHER" id="PTHR11795:SF445">
    <property type="entry name" value="AMINO ACID ABC TRANSPORTER PERMEASE PROTEIN"/>
    <property type="match status" value="1"/>
</dbReference>
<evidence type="ECO:0000256" key="4">
    <source>
        <dbReference type="ARBA" id="ARBA00022692"/>
    </source>
</evidence>
<evidence type="ECO:0000256" key="5">
    <source>
        <dbReference type="ARBA" id="ARBA00022970"/>
    </source>
</evidence>
<keyword evidence="5" id="KW-0029">Amino-acid transport</keyword>
<evidence type="ECO:0000256" key="6">
    <source>
        <dbReference type="ARBA" id="ARBA00022989"/>
    </source>
</evidence>
<protein>
    <submittedName>
        <fullName evidence="10">High-affinity branched-chain amino acid transport system permease protein LivH</fullName>
    </submittedName>
</protein>
<dbReference type="EMBL" id="MLJW01000243">
    <property type="protein sequence ID" value="OIQ91999.1"/>
    <property type="molecule type" value="Genomic_DNA"/>
</dbReference>
<dbReference type="PANTHER" id="PTHR11795">
    <property type="entry name" value="BRANCHED-CHAIN AMINO ACID TRANSPORT SYSTEM PERMEASE PROTEIN LIVH"/>
    <property type="match status" value="1"/>
</dbReference>
<evidence type="ECO:0000256" key="3">
    <source>
        <dbReference type="ARBA" id="ARBA00022475"/>
    </source>
</evidence>
<organism evidence="10">
    <name type="scientific">mine drainage metagenome</name>
    <dbReference type="NCBI Taxonomy" id="410659"/>
    <lineage>
        <taxon>unclassified sequences</taxon>
        <taxon>metagenomes</taxon>
        <taxon>ecological metagenomes</taxon>
    </lineage>
</organism>
<feature type="transmembrane region" description="Helical" evidence="9">
    <location>
        <begin position="362"/>
        <end position="382"/>
    </location>
</feature>
<feature type="transmembrane region" description="Helical" evidence="9">
    <location>
        <begin position="219"/>
        <end position="248"/>
    </location>
</feature>
<feature type="transmembrane region" description="Helical" evidence="9">
    <location>
        <begin position="394"/>
        <end position="422"/>
    </location>
</feature>
<dbReference type="GO" id="GO:0005886">
    <property type="term" value="C:plasma membrane"/>
    <property type="evidence" value="ECO:0007669"/>
    <property type="project" value="UniProtKB-SubCell"/>
</dbReference>
<proteinExistence type="inferred from homology"/>
<keyword evidence="4 9" id="KW-0812">Transmembrane</keyword>
<dbReference type="InterPro" id="IPR052157">
    <property type="entry name" value="BCAA_transport_permease"/>
</dbReference>
<keyword evidence="2" id="KW-0813">Transport</keyword>
<feature type="transmembrane region" description="Helical" evidence="9">
    <location>
        <begin position="434"/>
        <end position="450"/>
    </location>
</feature>
<evidence type="ECO:0000256" key="8">
    <source>
        <dbReference type="ARBA" id="ARBA00037998"/>
    </source>
</evidence>
<keyword evidence="7 9" id="KW-0472">Membrane</keyword>
<evidence type="ECO:0000313" key="10">
    <source>
        <dbReference type="EMBL" id="OIQ91999.1"/>
    </source>
</evidence>
<dbReference type="Pfam" id="PF02653">
    <property type="entry name" value="BPD_transp_2"/>
    <property type="match status" value="1"/>
</dbReference>
<keyword evidence="6 9" id="KW-1133">Transmembrane helix</keyword>
<evidence type="ECO:0000256" key="9">
    <source>
        <dbReference type="SAM" id="Phobius"/>
    </source>
</evidence>
<feature type="transmembrane region" description="Helical" evidence="9">
    <location>
        <begin position="268"/>
        <end position="287"/>
    </location>
</feature>
<evidence type="ECO:0000256" key="2">
    <source>
        <dbReference type="ARBA" id="ARBA00022448"/>
    </source>
</evidence>
<comment type="similarity">
    <text evidence="8">Belongs to the binding-protein-dependent transport system permease family. LivHM subfamily.</text>
</comment>
<evidence type="ECO:0000256" key="7">
    <source>
        <dbReference type="ARBA" id="ARBA00023136"/>
    </source>
</evidence>
<evidence type="ECO:0000256" key="1">
    <source>
        <dbReference type="ARBA" id="ARBA00004651"/>
    </source>
</evidence>
<gene>
    <name evidence="10" type="primary">livH_34</name>
    <name evidence="10" type="ORF">GALL_260640</name>
</gene>
<dbReference type="InterPro" id="IPR001851">
    <property type="entry name" value="ABC_transp_permease"/>
</dbReference>
<comment type="subcellular location">
    <subcellularLocation>
        <location evidence="1">Cell membrane</location>
        <topology evidence="1">Multi-pass membrane protein</topology>
    </subcellularLocation>
</comment>
<dbReference type="GO" id="GO:0006865">
    <property type="term" value="P:amino acid transport"/>
    <property type="evidence" value="ECO:0007669"/>
    <property type="project" value="UniProtKB-KW"/>
</dbReference>
<feature type="transmembrane region" description="Helical" evidence="9">
    <location>
        <begin position="308"/>
        <end position="331"/>
    </location>
</feature>
<reference evidence="10" key="1">
    <citation type="submission" date="2016-10" db="EMBL/GenBank/DDBJ databases">
        <title>Sequence of Gallionella enrichment culture.</title>
        <authorList>
            <person name="Poehlein A."/>
            <person name="Muehling M."/>
            <person name="Daniel R."/>
        </authorList>
    </citation>
    <scope>NUCLEOTIDE SEQUENCE</scope>
</reference>
<comment type="caution">
    <text evidence="10">The sequence shown here is derived from an EMBL/GenBank/DDBJ whole genome shotgun (WGS) entry which is preliminary data.</text>
</comment>
<dbReference type="CDD" id="cd06582">
    <property type="entry name" value="TM_PBP1_LivH_like"/>
    <property type="match status" value="1"/>
</dbReference>
<feature type="transmembrane region" description="Helical" evidence="9">
    <location>
        <begin position="182"/>
        <end position="207"/>
    </location>
</feature>
<dbReference type="GO" id="GO:0022857">
    <property type="term" value="F:transmembrane transporter activity"/>
    <property type="evidence" value="ECO:0007669"/>
    <property type="project" value="InterPro"/>
</dbReference>
<name>A0A1J5RJ29_9ZZZZ</name>
<sequence length="462" mass="47627">MRLAQVQDQTPRRWVRRLLAVALAAIALPTIWAGPATAATPGPCAADSTQGCLEGFLRSTEGQPLAGVVLKVTDPSGKTTSVTSGTDGSWSAPVPADGEYSVELDVSTLPPGQKIAQPDQNPLKTQARVGSTTSLLFSLGAGGVSATAAPSGVASPSVDQTSGTGSSGVSWERVAQQATSGLIFGLLLALASIGLSLIYGTTGLSNFAHGEQVTLGGILAYVFCQLVGLPLILSAIIAVLLAAASGWMQDAWIWHPLRKRRIGTTQQMIVTIGLSMALQYGFQFFFGGDKLRIVTTTPTIITVGPVTFTRTTLISVVIAIVALGAVSYFLLATRIGRATRAVSDSPALAAASGISVERIIRIVWTLGAGLAGLGGVLMGLYLNATNWNMGGAMLLLMFSAVTLGGLGAAFGALAGSLVIGLVVEMSSLVIPNDMRYAGALLILILVLLFRPQGILGRAERIG</sequence>
<accession>A0A1J5RJ29</accession>
<keyword evidence="3" id="KW-1003">Cell membrane</keyword>
<dbReference type="AlphaFoldDB" id="A0A1J5RJ29"/>